<dbReference type="AlphaFoldDB" id="A0A8C4GZ49"/>
<dbReference type="Pfam" id="PF00560">
    <property type="entry name" value="LRR_1"/>
    <property type="match status" value="3"/>
</dbReference>
<dbReference type="Ensembl" id="ENSDLAT00005036974.2">
    <property type="protein sequence ID" value="ENSDLAP00005034656.2"/>
    <property type="gene ID" value="ENSDLAG00005015458.2"/>
</dbReference>
<keyword evidence="4" id="KW-1185">Reference proteome</keyword>
<accession>A0A8C4GZ49</accession>
<dbReference type="PANTHER" id="PTHR24106">
    <property type="entry name" value="NACHT, LRR AND CARD DOMAINS-CONTAINING"/>
    <property type="match status" value="1"/>
</dbReference>
<dbReference type="FunFam" id="3.80.10.10:FF:000947">
    <property type="entry name" value="Si:dkey-286j17.4"/>
    <property type="match status" value="1"/>
</dbReference>
<evidence type="ECO:0000256" key="1">
    <source>
        <dbReference type="ARBA" id="ARBA00022614"/>
    </source>
</evidence>
<dbReference type="Proteomes" id="UP000694389">
    <property type="component" value="Unassembled WGS sequence"/>
</dbReference>
<evidence type="ECO:0000256" key="2">
    <source>
        <dbReference type="ARBA" id="ARBA00022737"/>
    </source>
</evidence>
<sequence length="423" mass="47142">THIFYSLFRLSDCWLSEISCSSLVSALKSNPSHLRELDLSGNDNLKDSGVKLLCGFLESPHRRLETLRLRNCSLSEISCSSLVSALKSNPSHLRELDLSYNDNLKDSGVKLLCGFLESPHCRLETLRLSRCSLSKISCSSLVSALKSNPSHLRELDLSNNYNLKDSGVKLCGFLESPHCRLETLRLNNCSLSDISCSSLGSALKSNPSHLRELDLSYNYNLKDSGVKLLCGFLESPHCRLETLRLSYCWLSEISCSSLVSALKSNPSHLRELDLSINNLKDSGVKLLCGFLESPHCRLETLRLRNCWLSEISCSSLVSALKSNPSHLRELDLSNNYNLQDSGVKLLCGFLESPHCRLETLRLSDCSLSEISCSSLVSALKSNPSHLRELDLSDNYNLKGSDVKLLSDLVESPHCRLQTLSWNW</sequence>
<reference evidence="3" key="2">
    <citation type="submission" date="2025-09" db="UniProtKB">
        <authorList>
            <consortium name="Ensembl"/>
        </authorList>
    </citation>
    <scope>IDENTIFICATION</scope>
</reference>
<dbReference type="InterPro" id="IPR051261">
    <property type="entry name" value="NLR"/>
</dbReference>
<proteinExistence type="predicted"/>
<organism evidence="3 4">
    <name type="scientific">Dicentrarchus labrax</name>
    <name type="common">European seabass</name>
    <name type="synonym">Morone labrax</name>
    <dbReference type="NCBI Taxonomy" id="13489"/>
    <lineage>
        <taxon>Eukaryota</taxon>
        <taxon>Metazoa</taxon>
        <taxon>Chordata</taxon>
        <taxon>Craniata</taxon>
        <taxon>Vertebrata</taxon>
        <taxon>Euteleostomi</taxon>
        <taxon>Actinopterygii</taxon>
        <taxon>Neopterygii</taxon>
        <taxon>Teleostei</taxon>
        <taxon>Neoteleostei</taxon>
        <taxon>Acanthomorphata</taxon>
        <taxon>Eupercaria</taxon>
        <taxon>Moronidae</taxon>
        <taxon>Dicentrarchus</taxon>
    </lineage>
</organism>
<dbReference type="SMART" id="SM00368">
    <property type="entry name" value="LRR_RI"/>
    <property type="match status" value="13"/>
</dbReference>
<keyword evidence="1" id="KW-0433">Leucine-rich repeat</keyword>
<keyword evidence="2" id="KW-0677">Repeat</keyword>
<dbReference type="SMART" id="SM00367">
    <property type="entry name" value="LRR_CC"/>
    <property type="match status" value="6"/>
</dbReference>
<dbReference type="GeneTree" id="ENSGT01150000286911"/>
<dbReference type="InterPro" id="IPR001611">
    <property type="entry name" value="Leu-rich_rpt"/>
</dbReference>
<name>A0A8C4GZ49_DICLA</name>
<protein>
    <submittedName>
        <fullName evidence="3">Uncharacterized protein</fullName>
    </submittedName>
</protein>
<evidence type="ECO:0000313" key="3">
    <source>
        <dbReference type="Ensembl" id="ENSDLAP00005034656.2"/>
    </source>
</evidence>
<dbReference type="SUPFAM" id="SSF52047">
    <property type="entry name" value="RNI-like"/>
    <property type="match status" value="2"/>
</dbReference>
<dbReference type="InterPro" id="IPR006553">
    <property type="entry name" value="Leu-rich_rpt_Cys-con_subtyp"/>
</dbReference>
<evidence type="ECO:0000313" key="4">
    <source>
        <dbReference type="Proteomes" id="UP000694389"/>
    </source>
</evidence>
<dbReference type="Pfam" id="PF13516">
    <property type="entry name" value="LRR_6"/>
    <property type="match status" value="7"/>
</dbReference>
<reference evidence="3" key="1">
    <citation type="submission" date="2025-08" db="UniProtKB">
        <authorList>
            <consortium name="Ensembl"/>
        </authorList>
    </citation>
    <scope>IDENTIFICATION</scope>
</reference>
<dbReference type="InterPro" id="IPR032675">
    <property type="entry name" value="LRR_dom_sf"/>
</dbReference>
<dbReference type="Gene3D" id="3.80.10.10">
    <property type="entry name" value="Ribonuclease Inhibitor"/>
    <property type="match status" value="3"/>
</dbReference>